<comment type="caution">
    <text evidence="12">The sequence shown here is derived from an EMBL/GenBank/DDBJ whole genome shotgun (WGS) entry which is preliminary data.</text>
</comment>
<dbReference type="InterPro" id="IPR045358">
    <property type="entry name" value="Ty3_capsid"/>
</dbReference>
<dbReference type="SUPFAM" id="SSF50630">
    <property type="entry name" value="Acid proteases"/>
    <property type="match status" value="1"/>
</dbReference>
<dbReference type="PROSITE" id="PS50878">
    <property type="entry name" value="RT_POL"/>
    <property type="match status" value="1"/>
</dbReference>
<proteinExistence type="predicted"/>
<dbReference type="Proteomes" id="UP001140206">
    <property type="component" value="Chromosome 4"/>
</dbReference>
<dbReference type="CDD" id="cd01647">
    <property type="entry name" value="RT_LTR"/>
    <property type="match status" value="1"/>
</dbReference>
<dbReference type="Gene3D" id="2.40.70.10">
    <property type="entry name" value="Acid Proteases"/>
    <property type="match status" value="1"/>
</dbReference>
<keyword evidence="13" id="KW-1185">Reference proteome</keyword>
<keyword evidence="6" id="KW-0378">Hydrolase</keyword>
<dbReference type="EMBL" id="JAMFTS010000004">
    <property type="protein sequence ID" value="KAJ4763928.1"/>
    <property type="molecule type" value="Genomic_DNA"/>
</dbReference>
<feature type="region of interest" description="Disordered" evidence="10">
    <location>
        <begin position="82"/>
        <end position="117"/>
    </location>
</feature>
<protein>
    <submittedName>
        <fullName evidence="12">Polyprotein</fullName>
    </submittedName>
</protein>
<evidence type="ECO:0000256" key="2">
    <source>
        <dbReference type="ARBA" id="ARBA00022679"/>
    </source>
</evidence>
<evidence type="ECO:0000256" key="9">
    <source>
        <dbReference type="SAM" id="Coils"/>
    </source>
</evidence>
<dbReference type="InterPro" id="IPR043128">
    <property type="entry name" value="Rev_trsase/Diguanyl_cyclase"/>
</dbReference>
<evidence type="ECO:0000256" key="8">
    <source>
        <dbReference type="ARBA" id="ARBA00023268"/>
    </source>
</evidence>
<evidence type="ECO:0000313" key="12">
    <source>
        <dbReference type="EMBL" id="KAJ4763928.1"/>
    </source>
</evidence>
<dbReference type="AlphaFoldDB" id="A0AAV8DCC1"/>
<dbReference type="FunFam" id="3.10.10.10:FF:000007">
    <property type="entry name" value="Retrovirus-related Pol polyprotein from transposon 17.6-like Protein"/>
    <property type="match status" value="1"/>
</dbReference>
<dbReference type="InterPro" id="IPR043502">
    <property type="entry name" value="DNA/RNA_pol_sf"/>
</dbReference>
<dbReference type="CDD" id="cd09274">
    <property type="entry name" value="RNase_HI_RT_Ty3"/>
    <property type="match status" value="1"/>
</dbReference>
<gene>
    <name evidence="12" type="ORF">LUZ62_074303</name>
</gene>
<reference evidence="12" key="1">
    <citation type="submission" date="2022-08" db="EMBL/GenBank/DDBJ databases">
        <authorList>
            <person name="Marques A."/>
        </authorList>
    </citation>
    <scope>NUCLEOTIDE SEQUENCE</scope>
    <source>
        <strain evidence="12">RhyPub2mFocal</strain>
        <tissue evidence="12">Leaves</tissue>
    </source>
</reference>
<dbReference type="Pfam" id="PF00078">
    <property type="entry name" value="RVT_1"/>
    <property type="match status" value="1"/>
</dbReference>
<evidence type="ECO:0000256" key="5">
    <source>
        <dbReference type="ARBA" id="ARBA00022759"/>
    </source>
</evidence>
<dbReference type="GO" id="GO:0008233">
    <property type="term" value="F:peptidase activity"/>
    <property type="evidence" value="ECO:0007669"/>
    <property type="project" value="UniProtKB-KW"/>
</dbReference>
<evidence type="ECO:0000313" key="13">
    <source>
        <dbReference type="Proteomes" id="UP001140206"/>
    </source>
</evidence>
<evidence type="ECO:0000256" key="4">
    <source>
        <dbReference type="ARBA" id="ARBA00022722"/>
    </source>
</evidence>
<dbReference type="PANTHER" id="PTHR37984">
    <property type="entry name" value="PROTEIN CBG26694"/>
    <property type="match status" value="1"/>
</dbReference>
<evidence type="ECO:0000256" key="6">
    <source>
        <dbReference type="ARBA" id="ARBA00022801"/>
    </source>
</evidence>
<evidence type="ECO:0000256" key="10">
    <source>
        <dbReference type="SAM" id="MobiDB-lite"/>
    </source>
</evidence>
<keyword evidence="8" id="KW-0511">Multifunctional enzyme</keyword>
<dbReference type="InterPro" id="IPR000477">
    <property type="entry name" value="RT_dom"/>
</dbReference>
<evidence type="ECO:0000256" key="3">
    <source>
        <dbReference type="ARBA" id="ARBA00022695"/>
    </source>
</evidence>
<organism evidence="12 13">
    <name type="scientific">Rhynchospora pubera</name>
    <dbReference type="NCBI Taxonomy" id="906938"/>
    <lineage>
        <taxon>Eukaryota</taxon>
        <taxon>Viridiplantae</taxon>
        <taxon>Streptophyta</taxon>
        <taxon>Embryophyta</taxon>
        <taxon>Tracheophyta</taxon>
        <taxon>Spermatophyta</taxon>
        <taxon>Magnoliopsida</taxon>
        <taxon>Liliopsida</taxon>
        <taxon>Poales</taxon>
        <taxon>Cyperaceae</taxon>
        <taxon>Cyperoideae</taxon>
        <taxon>Rhynchosporeae</taxon>
        <taxon>Rhynchospora</taxon>
    </lineage>
</organism>
<dbReference type="PANTHER" id="PTHR37984:SF5">
    <property type="entry name" value="PROTEIN NYNRIN-LIKE"/>
    <property type="match status" value="1"/>
</dbReference>
<keyword evidence="1" id="KW-0645">Protease</keyword>
<keyword evidence="7" id="KW-0695">RNA-directed DNA polymerase</keyword>
<dbReference type="FunFam" id="3.30.70.270:FF:000020">
    <property type="entry name" value="Transposon Tf2-6 polyprotein-like Protein"/>
    <property type="match status" value="1"/>
</dbReference>
<dbReference type="CDD" id="cd00303">
    <property type="entry name" value="retropepsin_like"/>
    <property type="match status" value="1"/>
</dbReference>
<keyword evidence="5" id="KW-0255">Endonuclease</keyword>
<evidence type="ECO:0000256" key="1">
    <source>
        <dbReference type="ARBA" id="ARBA00022670"/>
    </source>
</evidence>
<feature type="coiled-coil region" evidence="9">
    <location>
        <begin position="11"/>
        <end position="53"/>
    </location>
</feature>
<keyword evidence="9" id="KW-0175">Coiled coil</keyword>
<dbReference type="Pfam" id="PF08284">
    <property type="entry name" value="RVP_2"/>
    <property type="match status" value="1"/>
</dbReference>
<dbReference type="InterPro" id="IPR050951">
    <property type="entry name" value="Retrovirus_Pol_polyprotein"/>
</dbReference>
<dbReference type="Gene3D" id="3.30.70.270">
    <property type="match status" value="2"/>
</dbReference>
<feature type="domain" description="Reverse transcriptase" evidence="11">
    <location>
        <begin position="666"/>
        <end position="845"/>
    </location>
</feature>
<dbReference type="Gene3D" id="3.10.10.10">
    <property type="entry name" value="HIV Type 1 Reverse Transcriptase, subunit A, domain 1"/>
    <property type="match status" value="1"/>
</dbReference>
<dbReference type="GO" id="GO:0004519">
    <property type="term" value="F:endonuclease activity"/>
    <property type="evidence" value="ECO:0007669"/>
    <property type="project" value="UniProtKB-KW"/>
</dbReference>
<keyword evidence="2" id="KW-0808">Transferase</keyword>
<keyword evidence="3" id="KW-0548">Nucleotidyltransferase</keyword>
<evidence type="ECO:0000256" key="7">
    <source>
        <dbReference type="ARBA" id="ARBA00022918"/>
    </source>
</evidence>
<dbReference type="Pfam" id="PF17919">
    <property type="entry name" value="RT_RNaseH_2"/>
    <property type="match status" value="1"/>
</dbReference>
<dbReference type="Pfam" id="PF19259">
    <property type="entry name" value="Ty3_capsid"/>
    <property type="match status" value="1"/>
</dbReference>
<sequence>MTSSRATSAAMDEIKTHISQLQTEIEKVAKEGADREAREISQLKDQIGEAMKEQSEFLHRSVDERFLRLEDMLERLLRTKEQEQHAELHQPPNQHTSSAGVLGSRPNATITPVSRRVPETYEPRFPDQFLQSDNYRRDSGMPKPVPVPIQLPRSEFPTFDGTDPSDWLMKCYYYFDIYQIPPELRTRMAVLSFVGEASAWYRHFRLGMDNPPWELFVEEVFSRFTENAAQELIGEFKRLHQMGKVADYIRLFDNLRGKLMYERPHIPPDFYVSSFIEGLREELRAMVSMFSPKSLNDAYKFAKQAEQFQDGQYKRFRYTPKPPPLLSYPKTVEGDDRKAIVPTIQRSGYHSVTNKNSLYEQKKAQGLCVRCDAKWHPGHQCAKTMHMLLGPPDNNEEREDHITEYELGETSGATSEEQDPVEEAVISLFTANDVHKVRNMKFKGFVGSIPVCALIDSGSTHSFVNPHILDTHLFSITKTTPMTVVVANGNKMTTDSVCHALQFTIQGHEFQKNMRLLDVKGYDLILGLDWLNEMGPMLIDWKRGSIKFKKDNVEVKLQACDEKAEVKLCQSQLDITQEEKDGSEVYIAHLFQVEPEGPQTKTLDPDILSLLKQYSDVFAEPHNLPPHRTIDHQIPLLPNTSPINQRPYRHSYFQKLELEKIIEELLANKFIQHSSSPFASPVILVKKKDQTWRMCIDYRKLNSCTEKNRYPIPMIEDLLDELNGSKVFSKLDLRAGYHQIRMHLVDIHKTAFKTHEGHYEFTVMPFGLTNAPATFQALMNQIFKPFLRKFVLVFFDDILIYSPDMQTHRQHLSQILALLRDAQLFAKQSKCEFGLQEIEYLGHIISQSGVSTDHKKIEAMQNWPTPRSVRELRGFMGLTGYYRRFIKHYGSISKPLTDLLKKNSFKWGPEADVAFSQLKQAMTSAPVLAMPNFHEPFTIETDASDKGLGAVLMQNKRPIAFLSKSLGPKSQALSTYEKEFLALLTAVQKWKHYLIAQPFTIKTDQISLKYLLEQRLHSTMQHKGLCKLLGLDYTVEYKKRN</sequence>
<evidence type="ECO:0000259" key="11">
    <source>
        <dbReference type="PROSITE" id="PS50878"/>
    </source>
</evidence>
<dbReference type="GO" id="GO:0003964">
    <property type="term" value="F:RNA-directed DNA polymerase activity"/>
    <property type="evidence" value="ECO:0007669"/>
    <property type="project" value="UniProtKB-KW"/>
</dbReference>
<dbReference type="GO" id="GO:0006508">
    <property type="term" value="P:proteolysis"/>
    <property type="evidence" value="ECO:0007669"/>
    <property type="project" value="UniProtKB-KW"/>
</dbReference>
<accession>A0AAV8DCC1</accession>
<dbReference type="SUPFAM" id="SSF56672">
    <property type="entry name" value="DNA/RNA polymerases"/>
    <property type="match status" value="1"/>
</dbReference>
<keyword evidence="4" id="KW-0540">Nuclease</keyword>
<dbReference type="InterPro" id="IPR021109">
    <property type="entry name" value="Peptidase_aspartic_dom_sf"/>
</dbReference>
<name>A0AAV8DCC1_9POAL</name>
<dbReference type="InterPro" id="IPR041577">
    <property type="entry name" value="RT_RNaseH_2"/>
</dbReference>